<name>A0ABS7AUE7_9ACTN</name>
<evidence type="ECO:0000313" key="1">
    <source>
        <dbReference type="EMBL" id="MBW6432400.1"/>
    </source>
</evidence>
<proteinExistence type="predicted"/>
<evidence type="ECO:0000313" key="2">
    <source>
        <dbReference type="Proteomes" id="UP001519863"/>
    </source>
</evidence>
<protein>
    <recommendedName>
        <fullName evidence="3">Flavin reductase</fullName>
    </recommendedName>
</protein>
<accession>A0ABS7AUE7</accession>
<sequence length="145" mass="15894">MAFRLHLWAQRLALPSQAGIPFACTNPNVRPGVRRSGIEDLAGYVLGWADDPAHPATHPRAAVAQQRRCRMSAGVLHVPDRPSWQCRQCGAAWPCEPAKDDIVATTDRTCRMIYLGLHLADAIVDQPGADPAAVFDRFVGWARNS</sequence>
<comment type="caution">
    <text evidence="1">The sequence shown here is derived from an EMBL/GenBank/DDBJ whole genome shotgun (WGS) entry which is preliminary data.</text>
</comment>
<evidence type="ECO:0008006" key="3">
    <source>
        <dbReference type="Google" id="ProtNLM"/>
    </source>
</evidence>
<dbReference type="RefSeq" id="WP_220142052.1">
    <property type="nucleotide sequence ID" value="NZ_JAHXZI010000001.1"/>
</dbReference>
<organism evidence="1 2">
    <name type="scientific">Actinoplanes hulinensis</name>
    <dbReference type="NCBI Taxonomy" id="1144547"/>
    <lineage>
        <taxon>Bacteria</taxon>
        <taxon>Bacillati</taxon>
        <taxon>Actinomycetota</taxon>
        <taxon>Actinomycetes</taxon>
        <taxon>Micromonosporales</taxon>
        <taxon>Micromonosporaceae</taxon>
        <taxon>Actinoplanes</taxon>
    </lineage>
</organism>
<gene>
    <name evidence="1" type="ORF">KZ829_01405</name>
</gene>
<keyword evidence="2" id="KW-1185">Reference proteome</keyword>
<reference evidence="1 2" key="1">
    <citation type="journal article" date="2013" name="Antonie Van Leeuwenhoek">
        <title>Actinoplanes hulinensis sp. nov., a novel actinomycete isolated from soybean root (Glycine max (L.) Merr).</title>
        <authorList>
            <person name="Shen Y."/>
            <person name="Liu C."/>
            <person name="Wang X."/>
            <person name="Zhao J."/>
            <person name="Jia F."/>
            <person name="Zhang Y."/>
            <person name="Wang L."/>
            <person name="Yang D."/>
            <person name="Xiang W."/>
        </authorList>
    </citation>
    <scope>NUCLEOTIDE SEQUENCE [LARGE SCALE GENOMIC DNA]</scope>
    <source>
        <strain evidence="1 2">NEAU-M9</strain>
    </source>
</reference>
<dbReference type="EMBL" id="JAHXZI010000001">
    <property type="protein sequence ID" value="MBW6432400.1"/>
    <property type="molecule type" value="Genomic_DNA"/>
</dbReference>
<dbReference type="Proteomes" id="UP001519863">
    <property type="component" value="Unassembled WGS sequence"/>
</dbReference>